<organism evidence="4 5">
    <name type="scientific">Lyngbya confervoides BDU141951</name>
    <dbReference type="NCBI Taxonomy" id="1574623"/>
    <lineage>
        <taxon>Bacteria</taxon>
        <taxon>Bacillati</taxon>
        <taxon>Cyanobacteriota</taxon>
        <taxon>Cyanophyceae</taxon>
        <taxon>Oscillatoriophycideae</taxon>
        <taxon>Oscillatoriales</taxon>
        <taxon>Microcoleaceae</taxon>
        <taxon>Lyngbya</taxon>
    </lineage>
</organism>
<dbReference type="PANTHER" id="PTHR46401">
    <property type="entry name" value="GLYCOSYLTRANSFERASE WBBK-RELATED"/>
    <property type="match status" value="1"/>
</dbReference>
<dbReference type="RefSeq" id="WP_201277392.1">
    <property type="nucleotide sequence ID" value="NZ_JTHE03000051.1"/>
</dbReference>
<dbReference type="SUPFAM" id="SSF53756">
    <property type="entry name" value="UDP-Glycosyltransferase/glycogen phosphorylase"/>
    <property type="match status" value="1"/>
</dbReference>
<dbReference type="CDD" id="cd03794">
    <property type="entry name" value="GT4_WbuB-like"/>
    <property type="match status" value="1"/>
</dbReference>
<dbReference type="AlphaFoldDB" id="A0ABD4T2V2"/>
<keyword evidence="1" id="KW-0808">Transferase</keyword>
<evidence type="ECO:0000256" key="1">
    <source>
        <dbReference type="ARBA" id="ARBA00022679"/>
    </source>
</evidence>
<evidence type="ECO:0000313" key="5">
    <source>
        <dbReference type="Proteomes" id="UP000031561"/>
    </source>
</evidence>
<dbReference type="PANTHER" id="PTHR46401:SF2">
    <property type="entry name" value="GLYCOSYLTRANSFERASE WBBK-RELATED"/>
    <property type="match status" value="1"/>
</dbReference>
<accession>A0ABD4T2V2</accession>
<feature type="domain" description="Glycosyltransferase subfamily 4-like N-terminal" evidence="3">
    <location>
        <begin position="48"/>
        <end position="227"/>
    </location>
</feature>
<dbReference type="EMBL" id="JTHE03000051">
    <property type="protein sequence ID" value="MCM1982989.1"/>
    <property type="molecule type" value="Genomic_DNA"/>
</dbReference>
<proteinExistence type="predicted"/>
<gene>
    <name evidence="4" type="ORF">QQ91_0009155</name>
</gene>
<dbReference type="Gene3D" id="3.40.50.2000">
    <property type="entry name" value="Glycogen Phosphorylase B"/>
    <property type="match status" value="2"/>
</dbReference>
<name>A0ABD4T2V2_9CYAN</name>
<dbReference type="Proteomes" id="UP000031561">
    <property type="component" value="Unassembled WGS sequence"/>
</dbReference>
<dbReference type="GO" id="GO:0016740">
    <property type="term" value="F:transferase activity"/>
    <property type="evidence" value="ECO:0007669"/>
    <property type="project" value="UniProtKB-KW"/>
</dbReference>
<protein>
    <submittedName>
        <fullName evidence="4">Glycosyltransferase family 4 protein</fullName>
    </submittedName>
</protein>
<evidence type="ECO:0000259" key="2">
    <source>
        <dbReference type="Pfam" id="PF00534"/>
    </source>
</evidence>
<dbReference type="InterPro" id="IPR001296">
    <property type="entry name" value="Glyco_trans_1"/>
</dbReference>
<dbReference type="Pfam" id="PF13579">
    <property type="entry name" value="Glyco_trans_4_4"/>
    <property type="match status" value="1"/>
</dbReference>
<evidence type="ECO:0000313" key="4">
    <source>
        <dbReference type="EMBL" id="MCM1982989.1"/>
    </source>
</evidence>
<dbReference type="Pfam" id="PF00534">
    <property type="entry name" value="Glycos_transf_1"/>
    <property type="match status" value="1"/>
</dbReference>
<keyword evidence="5" id="KW-1185">Reference proteome</keyword>
<dbReference type="InterPro" id="IPR028098">
    <property type="entry name" value="Glyco_trans_4-like_N"/>
</dbReference>
<evidence type="ECO:0000259" key="3">
    <source>
        <dbReference type="Pfam" id="PF13579"/>
    </source>
</evidence>
<sequence length="452" mass="51818">MPFLKMPFSRPSSKQLASFDRRLRQEWSSSHSVKFITHFFPPDFAATGQFISEIAQSLSQEGIQVSVFTSQPAYAYRSAAAPRHERYNNVFIWRSRLVRVWTHRVRGKTLQGLFFSLRCALFFLRPRNRQGMFVFTTAPPFLSMVALLAHKLFNIRYVCLIYDLYPDVANQLGVSHPDQPISKLWSWINDHAWRNAKALIVLNESMWDRVVHHCPLAAHKTHVVHNWADHERIKPLPKSLNWFAWKYQLIDKFTVLYSGNLGRCHDMETIFSTLCLLRDQPIQFVFIGSGDNRRILEGKVQAAQLTNALFLPYQDWQDLPHTLAACDVSLVSIAQGFEGLVVPSKLYSSMAVGRPVAAICEDQSYLVGLLRQAHCGQAFLNGDAQGLAHYLISLSQDPQRVEQEGINARNYLLDHFTKDQSTASYRSILVDLLTQPVRPVRPVESELYSLER</sequence>
<comment type="caution">
    <text evidence="4">The sequence shown here is derived from an EMBL/GenBank/DDBJ whole genome shotgun (WGS) entry which is preliminary data.</text>
</comment>
<feature type="domain" description="Glycosyl transferase family 1" evidence="2">
    <location>
        <begin position="251"/>
        <end position="410"/>
    </location>
</feature>
<reference evidence="4 5" key="1">
    <citation type="journal article" date="2015" name="Genome Announc.">
        <title>Draft Genome Sequence of Filamentous Marine Cyanobacterium Lyngbya confervoides Strain BDU141951.</title>
        <authorList>
            <person name="Chandrababunaidu M.M."/>
            <person name="Sen D."/>
            <person name="Tripathy S."/>
        </authorList>
    </citation>
    <scope>NUCLEOTIDE SEQUENCE [LARGE SCALE GENOMIC DNA]</scope>
    <source>
        <strain evidence="4 5">BDU141951</strain>
    </source>
</reference>